<name>A0A426ZUW2_ENSVE</name>
<protein>
    <recommendedName>
        <fullName evidence="4">THO1-MOS11 C-terminal domain-containing protein</fullName>
    </recommendedName>
</protein>
<dbReference type="GO" id="GO:0005634">
    <property type="term" value="C:nucleus"/>
    <property type="evidence" value="ECO:0007669"/>
    <property type="project" value="TreeGrafter"/>
</dbReference>
<dbReference type="Proteomes" id="UP000287651">
    <property type="component" value="Unassembled WGS sequence"/>
</dbReference>
<feature type="non-terminal residue" evidence="2">
    <location>
        <position position="1"/>
    </location>
</feature>
<dbReference type="PANTHER" id="PTHR47701">
    <property type="entry name" value="PROTEIN MODIFIER OF SNC1 11"/>
    <property type="match status" value="1"/>
</dbReference>
<evidence type="ECO:0008006" key="4">
    <source>
        <dbReference type="Google" id="ProtNLM"/>
    </source>
</evidence>
<dbReference type="InterPro" id="IPR044209">
    <property type="entry name" value="MOS11"/>
</dbReference>
<gene>
    <name evidence="2" type="ORF">B296_00038950</name>
</gene>
<evidence type="ECO:0000313" key="3">
    <source>
        <dbReference type="Proteomes" id="UP000287651"/>
    </source>
</evidence>
<comment type="caution">
    <text evidence="2">The sequence shown here is derived from an EMBL/GenBank/DDBJ whole genome shotgun (WGS) entry which is preliminary data.</text>
</comment>
<reference evidence="2 3" key="1">
    <citation type="journal article" date="2014" name="Agronomy (Basel)">
        <title>A Draft Genome Sequence for Ensete ventricosum, the Drought-Tolerant Tree Against Hunger.</title>
        <authorList>
            <person name="Harrison J."/>
            <person name="Moore K.A."/>
            <person name="Paszkiewicz K."/>
            <person name="Jones T."/>
            <person name="Grant M."/>
            <person name="Ambacheew D."/>
            <person name="Muzemil S."/>
            <person name="Studholme D.J."/>
        </authorList>
    </citation>
    <scope>NUCLEOTIDE SEQUENCE [LARGE SCALE GENOMIC DNA]</scope>
</reference>
<accession>A0A426ZUW2</accession>
<organism evidence="2 3">
    <name type="scientific">Ensete ventricosum</name>
    <name type="common">Abyssinian banana</name>
    <name type="synonym">Musa ensete</name>
    <dbReference type="NCBI Taxonomy" id="4639"/>
    <lineage>
        <taxon>Eukaryota</taxon>
        <taxon>Viridiplantae</taxon>
        <taxon>Streptophyta</taxon>
        <taxon>Embryophyta</taxon>
        <taxon>Tracheophyta</taxon>
        <taxon>Spermatophyta</taxon>
        <taxon>Magnoliopsida</taxon>
        <taxon>Liliopsida</taxon>
        <taxon>Zingiberales</taxon>
        <taxon>Musaceae</taxon>
        <taxon>Ensete</taxon>
    </lineage>
</organism>
<feature type="region of interest" description="Disordered" evidence="1">
    <location>
        <begin position="1"/>
        <end position="21"/>
    </location>
</feature>
<sequence length="78" mass="9015">RFGTGSPFSGRKEVGQLEEQKRKARAERCLYLVSTRFGLKIDIVVDEEAKKKARLERFAPKSMMDTSEVEKRKARAIR</sequence>
<dbReference type="GO" id="GO:0016973">
    <property type="term" value="P:poly(A)+ mRNA export from nucleus"/>
    <property type="evidence" value="ECO:0007669"/>
    <property type="project" value="InterPro"/>
</dbReference>
<proteinExistence type="predicted"/>
<dbReference type="AlphaFoldDB" id="A0A426ZUW2"/>
<dbReference type="EMBL" id="AMZH03004920">
    <property type="protein sequence ID" value="RRT67761.1"/>
    <property type="molecule type" value="Genomic_DNA"/>
</dbReference>
<evidence type="ECO:0000256" key="1">
    <source>
        <dbReference type="SAM" id="MobiDB-lite"/>
    </source>
</evidence>
<evidence type="ECO:0000313" key="2">
    <source>
        <dbReference type="EMBL" id="RRT67761.1"/>
    </source>
</evidence>
<dbReference type="PANTHER" id="PTHR47701:SF2">
    <property type="entry name" value="PROTEIN MODIFIER OF SNC1 11"/>
    <property type="match status" value="1"/>
</dbReference>
<feature type="compositionally biased region" description="Basic and acidic residues" evidence="1">
    <location>
        <begin position="10"/>
        <end position="21"/>
    </location>
</feature>